<name>A0A328TLF8_9GAMM</name>
<comment type="caution">
    <text evidence="1">The sequence shown here is derived from an EMBL/GenBank/DDBJ whole genome shotgun (WGS) entry which is preliminary data.</text>
</comment>
<proteinExistence type="predicted"/>
<protein>
    <submittedName>
        <fullName evidence="1">Uncharacterized protein</fullName>
    </submittedName>
</protein>
<dbReference type="Proteomes" id="UP000244334">
    <property type="component" value="Unassembled WGS sequence"/>
</dbReference>
<reference evidence="1" key="1">
    <citation type="submission" date="2018-04" db="EMBL/GenBank/DDBJ databases">
        <title>Genomes of the Obligate Erwinia dacicola and Facultative Enterobacter sp. OLF Endosymbionts of the Olive Fruit fly, Bactrocera oleae.</title>
        <authorList>
            <person name="Estes A.M."/>
            <person name="Hearn D.J."/>
            <person name="Agarwal S."/>
            <person name="Pierson E.A."/>
            <person name="Dunning-Hotopp J.C."/>
        </authorList>
    </citation>
    <scope>NUCLEOTIDE SEQUENCE [LARGE SCALE GENOMIC DNA]</scope>
    <source>
        <strain evidence="1">Oroville</strain>
    </source>
</reference>
<organism evidence="1 2">
    <name type="scientific">Candidatus Erwinia dacicola</name>
    <dbReference type="NCBI Taxonomy" id="252393"/>
    <lineage>
        <taxon>Bacteria</taxon>
        <taxon>Pseudomonadati</taxon>
        <taxon>Pseudomonadota</taxon>
        <taxon>Gammaproteobacteria</taxon>
        <taxon>Enterobacterales</taxon>
        <taxon>Erwiniaceae</taxon>
        <taxon>Erwinia</taxon>
    </lineage>
</organism>
<dbReference type="AlphaFoldDB" id="A0A328TLF8"/>
<evidence type="ECO:0000313" key="2">
    <source>
        <dbReference type="Proteomes" id="UP000244334"/>
    </source>
</evidence>
<dbReference type="EMBL" id="LJAM02000170">
    <property type="protein sequence ID" value="RAP71268.1"/>
    <property type="molecule type" value="Genomic_DNA"/>
</dbReference>
<keyword evidence="2" id="KW-1185">Reference proteome</keyword>
<sequence length="37" mass="4312">MRDVDKFGCGYLFTVNPITPNADPRRVIKLCRMLEIE</sequence>
<evidence type="ECO:0000313" key="1">
    <source>
        <dbReference type="EMBL" id="RAP71268.1"/>
    </source>
</evidence>
<gene>
    <name evidence="1" type="ORF">ACZ87_01916</name>
</gene>
<accession>A0A328TLF8</accession>